<gene>
    <name evidence="5" type="ORF">GP2143_00592</name>
</gene>
<keyword evidence="6" id="KW-1185">Reference proteome</keyword>
<evidence type="ECO:0000256" key="3">
    <source>
        <dbReference type="PIRSR" id="PIRSR000390-2"/>
    </source>
</evidence>
<dbReference type="InterPro" id="IPR015424">
    <property type="entry name" value="PyrdxlP-dep_Trfase"/>
</dbReference>
<organism evidence="5 6">
    <name type="scientific">marine gamma proteobacterium HTCC2143</name>
    <dbReference type="NCBI Taxonomy" id="247633"/>
    <lineage>
        <taxon>Bacteria</taxon>
        <taxon>Pseudomonadati</taxon>
        <taxon>Pseudomonadota</taxon>
        <taxon>Gammaproteobacteria</taxon>
        <taxon>Cellvibrionales</taxon>
        <taxon>Spongiibacteraceae</taxon>
        <taxon>BD1-7 clade</taxon>
    </lineage>
</organism>
<dbReference type="GO" id="GO:0030170">
    <property type="term" value="F:pyridoxal phosphate binding"/>
    <property type="evidence" value="ECO:0007669"/>
    <property type="project" value="TreeGrafter"/>
</dbReference>
<comment type="caution">
    <text evidence="5">The sequence shown here is derived from an EMBL/GenBank/DDBJ whole genome shotgun (WGS) entry which is preliminary data.</text>
</comment>
<dbReference type="SUPFAM" id="SSF53383">
    <property type="entry name" value="PLP-dependent transferases"/>
    <property type="match status" value="1"/>
</dbReference>
<dbReference type="AlphaFoldDB" id="A0YEZ6"/>
<name>A0YEZ6_9GAMM</name>
<dbReference type="Gene3D" id="3.90.1150.10">
    <property type="entry name" value="Aspartate Aminotransferase, domain 1"/>
    <property type="match status" value="1"/>
</dbReference>
<dbReference type="InterPro" id="IPR000653">
    <property type="entry name" value="DegT/StrS_aminotransferase"/>
</dbReference>
<dbReference type="Proteomes" id="UP000004931">
    <property type="component" value="Unassembled WGS sequence"/>
</dbReference>
<accession>A0YEZ6</accession>
<reference evidence="5 6" key="1">
    <citation type="journal article" date="2010" name="J. Bacteriol.">
        <title>Genome sequence of the oligotrophic marine Gammaproteobacterium HTCC2143, isolated from the Oregon Coast.</title>
        <authorList>
            <person name="Oh H.M."/>
            <person name="Kang I."/>
            <person name="Ferriera S."/>
            <person name="Giovannoni S.J."/>
            <person name="Cho J.C."/>
        </authorList>
    </citation>
    <scope>NUCLEOTIDE SEQUENCE [LARGE SCALE GENOMIC DNA]</scope>
    <source>
        <strain evidence="5 6">HTCC2143</strain>
    </source>
</reference>
<dbReference type="CDD" id="cd00616">
    <property type="entry name" value="AHBA_syn"/>
    <property type="match status" value="1"/>
</dbReference>
<proteinExistence type="inferred from homology"/>
<dbReference type="STRING" id="247633.GP2143_00592"/>
<dbReference type="InterPro" id="IPR015422">
    <property type="entry name" value="PyrdxlP-dep_Trfase_small"/>
</dbReference>
<dbReference type="GO" id="GO:0000271">
    <property type="term" value="P:polysaccharide biosynthetic process"/>
    <property type="evidence" value="ECO:0007669"/>
    <property type="project" value="TreeGrafter"/>
</dbReference>
<dbReference type="PANTHER" id="PTHR30244:SF42">
    <property type="entry name" value="UDP-2-ACETAMIDO-2-DEOXY-3-OXO-D-GLUCURONATE AMINOTRANSFERASE"/>
    <property type="match status" value="1"/>
</dbReference>
<evidence type="ECO:0000256" key="4">
    <source>
        <dbReference type="RuleBase" id="RU004508"/>
    </source>
</evidence>
<dbReference type="InterPro" id="IPR015421">
    <property type="entry name" value="PyrdxlP-dep_Trfase_major"/>
</dbReference>
<comment type="similarity">
    <text evidence="4">Belongs to the DegT/DnrJ/EryC1 family.</text>
</comment>
<evidence type="ECO:0000256" key="1">
    <source>
        <dbReference type="ARBA" id="ARBA00022898"/>
    </source>
</evidence>
<sequence>MSIKYFDHLPQLKTIRSEIDSRFASIFQNGQFVQGPEVREVESALATYLGVKNCISTSNGTDALLVSLMAADIKPGDEVITPGFSYIAAAESIKLLGAIPIYIDVSPQTYNIDTNFIAAAINHKTKAIVAVDLFGQSADYDEIYSIIGDNKIAVIEDAAQSFGSIYKNRKVGTLADIATTSFFPTKPLGCFGDGGAIFTNNNKLAEIIREITSHGQKKKYQHVRVGINGRLDTLQAAVLLAKLPHFDDDIDHRRQAARRYDELVAHYLSPWEVGPPQVADHNQSVYAQYTLQVNKRDEIQHYLAQRGIPTAIHYPTPIYSQWGESNVSHLPVTEKLCLSVISLPFYPSIPEDQQVIVIKTMADALSVLID</sequence>
<dbReference type="EMBL" id="AAVT01000007">
    <property type="protein sequence ID" value="EAW30591.1"/>
    <property type="molecule type" value="Genomic_DNA"/>
</dbReference>
<dbReference type="Gene3D" id="3.40.640.10">
    <property type="entry name" value="Type I PLP-dependent aspartate aminotransferase-like (Major domain)"/>
    <property type="match status" value="1"/>
</dbReference>
<dbReference type="eggNOG" id="COG0399">
    <property type="taxonomic scope" value="Bacteria"/>
</dbReference>
<dbReference type="GO" id="GO:0008483">
    <property type="term" value="F:transaminase activity"/>
    <property type="evidence" value="ECO:0007669"/>
    <property type="project" value="TreeGrafter"/>
</dbReference>
<dbReference type="PIRSF" id="PIRSF000390">
    <property type="entry name" value="PLP_StrS"/>
    <property type="match status" value="1"/>
</dbReference>
<protein>
    <submittedName>
        <fullName evidence="5">WblD protein</fullName>
    </submittedName>
</protein>
<keyword evidence="1 3" id="KW-0663">Pyridoxal phosphate</keyword>
<evidence type="ECO:0000256" key="2">
    <source>
        <dbReference type="PIRSR" id="PIRSR000390-1"/>
    </source>
</evidence>
<evidence type="ECO:0000313" key="5">
    <source>
        <dbReference type="EMBL" id="EAW30591.1"/>
    </source>
</evidence>
<feature type="modified residue" description="N6-(pyridoxal phosphate)lysine" evidence="3">
    <location>
        <position position="186"/>
    </location>
</feature>
<dbReference type="PANTHER" id="PTHR30244">
    <property type="entry name" value="TRANSAMINASE"/>
    <property type="match status" value="1"/>
</dbReference>
<feature type="active site" description="Proton acceptor" evidence="2">
    <location>
        <position position="186"/>
    </location>
</feature>
<evidence type="ECO:0000313" key="6">
    <source>
        <dbReference type="Proteomes" id="UP000004931"/>
    </source>
</evidence>
<dbReference type="Pfam" id="PF01041">
    <property type="entry name" value="DegT_DnrJ_EryC1"/>
    <property type="match status" value="1"/>
</dbReference>